<evidence type="ECO:0000256" key="3">
    <source>
        <dbReference type="ARBA" id="ARBA00022553"/>
    </source>
</evidence>
<reference evidence="9 10" key="1">
    <citation type="submission" date="2021-05" db="EMBL/GenBank/DDBJ databases">
        <authorList>
            <person name="Zahm M."/>
            <person name="Klopp C."/>
            <person name="Cabau C."/>
            <person name="Kuhl H."/>
            <person name="Suciu R."/>
            <person name="Ciorpac M."/>
            <person name="Holostenco D."/>
            <person name="Gessner J."/>
            <person name="Wuertz S."/>
            <person name="Hohne C."/>
            <person name="Stock M."/>
            <person name="Gislard M."/>
            <person name="Lluch J."/>
            <person name="Milhes M."/>
            <person name="Lampietro C."/>
            <person name="Lopez Roques C."/>
            <person name="Donnadieu C."/>
            <person name="Du K."/>
            <person name="Schartl M."/>
            <person name="Guiguen Y."/>
        </authorList>
    </citation>
    <scope>NUCLEOTIDE SEQUENCE [LARGE SCALE GENOMIC DNA]</scope>
    <source>
        <strain evidence="9">Hh-F2</strain>
        <tissue evidence="9">Blood</tissue>
    </source>
</reference>
<keyword evidence="2" id="KW-0813">Transport</keyword>
<evidence type="ECO:0000256" key="2">
    <source>
        <dbReference type="ARBA" id="ARBA00022448"/>
    </source>
</evidence>
<proteinExistence type="predicted"/>
<feature type="domain" description="FIP-RBD" evidence="8">
    <location>
        <begin position="1876"/>
        <end position="1938"/>
    </location>
</feature>
<evidence type="ECO:0000313" key="10">
    <source>
        <dbReference type="Proteomes" id="UP001369086"/>
    </source>
</evidence>
<name>A0ABR1AAK8_HUSHU</name>
<feature type="region of interest" description="Disordered" evidence="6">
    <location>
        <begin position="1117"/>
        <end position="1141"/>
    </location>
</feature>
<evidence type="ECO:0000256" key="4">
    <source>
        <dbReference type="ARBA" id="ARBA00022753"/>
    </source>
</evidence>
<evidence type="ECO:0000256" key="1">
    <source>
        <dbReference type="ARBA" id="ARBA00004172"/>
    </source>
</evidence>
<feature type="region of interest" description="Disordered" evidence="6">
    <location>
        <begin position="278"/>
        <end position="301"/>
    </location>
</feature>
<feature type="region of interest" description="Disordered" evidence="6">
    <location>
        <begin position="1678"/>
        <end position="1703"/>
    </location>
</feature>
<accession>A0ABR1AAK8</accession>
<dbReference type="SUPFAM" id="SSF49562">
    <property type="entry name" value="C2 domain (Calcium/lipid-binding domain, CaLB)"/>
    <property type="match status" value="1"/>
</dbReference>
<feature type="compositionally biased region" description="Basic and acidic residues" evidence="6">
    <location>
        <begin position="446"/>
        <end position="457"/>
    </location>
</feature>
<dbReference type="InterPro" id="IPR035892">
    <property type="entry name" value="C2_domain_sf"/>
</dbReference>
<dbReference type="Gene3D" id="2.60.40.150">
    <property type="entry name" value="C2 domain"/>
    <property type="match status" value="1"/>
</dbReference>
<dbReference type="Proteomes" id="UP001369086">
    <property type="component" value="Unassembled WGS sequence"/>
</dbReference>
<keyword evidence="5" id="KW-0653">Protein transport</keyword>
<dbReference type="InterPro" id="IPR037245">
    <property type="entry name" value="FIP-RBD_C_sf"/>
</dbReference>
<evidence type="ECO:0000259" key="8">
    <source>
        <dbReference type="PROSITE" id="PS51511"/>
    </source>
</evidence>
<dbReference type="Pfam" id="PF00168">
    <property type="entry name" value="C2"/>
    <property type="match status" value="1"/>
</dbReference>
<keyword evidence="3" id="KW-0597">Phosphoprotein</keyword>
<feature type="domain" description="C2" evidence="7">
    <location>
        <begin position="1"/>
        <end position="128"/>
    </location>
</feature>
<feature type="compositionally biased region" description="Polar residues" evidence="6">
    <location>
        <begin position="478"/>
        <end position="490"/>
    </location>
</feature>
<feature type="compositionally biased region" description="Polar residues" evidence="6">
    <location>
        <begin position="1015"/>
        <end position="1046"/>
    </location>
</feature>
<feature type="region of interest" description="Disordered" evidence="6">
    <location>
        <begin position="1804"/>
        <end position="1840"/>
    </location>
</feature>
<gene>
    <name evidence="9" type="ORF">HHUSO_G34</name>
</gene>
<evidence type="ECO:0000259" key="7">
    <source>
        <dbReference type="PROSITE" id="PS50004"/>
    </source>
</evidence>
<dbReference type="SMART" id="SM00239">
    <property type="entry name" value="C2"/>
    <property type="match status" value="1"/>
</dbReference>
<feature type="region of interest" description="Disordered" evidence="6">
    <location>
        <begin position="171"/>
        <end position="265"/>
    </location>
</feature>
<dbReference type="InterPro" id="IPR019018">
    <property type="entry name" value="Rab-bd_FIP-RBD"/>
</dbReference>
<feature type="compositionally biased region" description="Low complexity" evidence="6">
    <location>
        <begin position="246"/>
        <end position="265"/>
    </location>
</feature>
<evidence type="ECO:0000256" key="6">
    <source>
        <dbReference type="SAM" id="MobiDB-lite"/>
    </source>
</evidence>
<dbReference type="PROSITE" id="PS51511">
    <property type="entry name" value="FIP_RBD"/>
    <property type="match status" value="1"/>
</dbReference>
<dbReference type="EMBL" id="JAHFZB010000001">
    <property type="protein sequence ID" value="KAK6493681.1"/>
    <property type="molecule type" value="Genomic_DNA"/>
</dbReference>
<evidence type="ECO:0000313" key="9">
    <source>
        <dbReference type="EMBL" id="KAK6493681.1"/>
    </source>
</evidence>
<dbReference type="SUPFAM" id="SSF144270">
    <property type="entry name" value="Eferin C-derminal domain-like"/>
    <property type="match status" value="1"/>
</dbReference>
<feature type="region of interest" description="Disordered" evidence="6">
    <location>
        <begin position="684"/>
        <end position="703"/>
    </location>
</feature>
<feature type="compositionally biased region" description="Low complexity" evidence="6">
    <location>
        <begin position="278"/>
        <end position="291"/>
    </location>
</feature>
<dbReference type="InterPro" id="IPR037789">
    <property type="entry name" value="FIP_classI"/>
</dbReference>
<protein>
    <submittedName>
        <fullName evidence="9">Mucin-17-like</fullName>
    </submittedName>
</protein>
<dbReference type="PROSITE" id="PS50004">
    <property type="entry name" value="C2"/>
    <property type="match status" value="1"/>
</dbReference>
<feature type="compositionally biased region" description="Low complexity" evidence="6">
    <location>
        <begin position="1688"/>
        <end position="1702"/>
    </location>
</feature>
<dbReference type="Pfam" id="PF09457">
    <property type="entry name" value="RBD-FIP"/>
    <property type="match status" value="1"/>
</dbReference>
<feature type="region of interest" description="Disordered" evidence="6">
    <location>
        <begin position="1340"/>
        <end position="1366"/>
    </location>
</feature>
<dbReference type="PANTHER" id="PTHR15746:SF14">
    <property type="entry name" value="RAB11 FAMILY-INTERACTING PROTEIN 5"/>
    <property type="match status" value="1"/>
</dbReference>
<feature type="compositionally biased region" description="Low complexity" evidence="6">
    <location>
        <begin position="1001"/>
        <end position="1010"/>
    </location>
</feature>
<sequence>MSLFNVDDDHRWMPTHVQVTVLRASGLRAKGKHGTSDVYTIIQVGKDKFSTSVLEKTTSPEWKEECSFELLPGVLEADDRSAYPPGSSDLILTVMHRALIGLDNFLGQAVIPLYNIFQEKRSRKNEWYTLHSKSGKKEKERGAIQVTVQFTRNNLTASMFDLSMKDKPRSTFGKFKDKMKGKKRGEGESASAIVPSGIGALSERGGRSASEGGGEQEDEEHEEGKRSGVRGFFKKPKLRKSSDSHSNTSLASGSSVSSSPGGSLSPTAGISVVVSDLSNSPSVSSNLTDSPVHTSQPSPKLLTHKRAFSDEASQVISMPQHREVEKLKAKDSPLSQSSLCINGSHIYAVDTPAPSMLPKVTLGVLQKSSTLSRSLQNLTKKSEETPKANLDTRRWSLDKTGNKEGGKLVELLGGKEDSIKATPGRKEGKPVQIATQIVSTSNVEPDSVKRAEEVKKEEHKKHKLHLFGGKNESRGSETVKSGDMSPTGQQPEEKHKGWFGSKEAQNKPSLEVSPMVETSSDTHSYLSPSFPIHFSPASAVDPVSLCSAPHTNPFTPAPITPHCQSPTNPFFTNIQSNPFFEELLADQLLKSPPPTHCLSSFALEPSHAATSWAEGPHSPVDVSIPKPADAEEKSRGNAVIQGPVPTPVPRAGIRMPRPVRTPYPFSVPSTGDWDESFDSFAASRLKPEQKGKGTPRSTGGSLHLAGTRVSLPLVTVGPQEDSSKTQELVETSKTNGLVEQPFVQASNSSASPIPLCMSVKANVKDYNRESWLDRAQVIAVEKEASLLSQTDAAAIQLQKEAYGDKSLLTLLQNSALEAPEKDGVSLTESNVSLNEELKNKERSSANDTFKSNDALVDTVEVVYKDPVAEISQSYLPGENSPRYVSTCSIVFRSKAMQEANEDLDNLVKLSPSLTQSVASKSSRSHPGHSKDSSVSTQEEGNEDLDKLVKQSLTVMQSATSEMPRSDSVNSKDSVFTHEAGIAEESGREADSGTRSLSKPEGSTSISGSDIDINEKNSNGSNQKVFESTGSETDSGTKSPTSFNQDHSAGMSGSDIYSRTSKSDGLLPEVFSNGSESNASNPIGSLPDVFTNTHHANKQFGIFSEVFSNIPEANDNKPVRSLADCSNTPETNDNKPVRSLADCSNTSETSAAKQMHLSLEVFTNALQTNANSNGFLPETCTNTPGIQIDGSVGGPSAMTEKDVAERDLDNNRNSLVLTQEVKVATQEADRQESAKKVLAVIEEVTSDYLGGRLAVSVRNRPLSMKPNLSPDVPSAVVEKGSAETSGLMAHGSITKNDNSKHDGINLLLDKDANTALHLEPEAEVEKPEEGAAASNQGKSLYNAKKSGDVSGDGSNNGEQQTANASNLPLIAVAPPPKPPRFGFELFPNVPEPNTSSQEIQCNVKQKDVSRCKKENYSGMAEVEDLIKKEEENVSFAVLLDSCSRADEVLSSEMLAADGSRLKPGIIPNTKLESLGDGMLSSNEGTELEQYKTCKSTFSLEGLDPTPGTDVNMKPMSPGESKQPCKLEIGSSNTETKSDFAGQTKVNSGKSPYVKLDSSQKDETEQSSEKFKRSTQNTKTHTDVTSENPVWHGTEAPLIHFSGLEAMPSKPPIKAQEATLLNQSPAASWLASSVSQDVVADLKGEEFWKPGREDLQKRHSIGSPFENPFKQFMSRPVFGSGNPFVQTPPSQGHSSEHYSSSISSAQGGSFKDLHMRVAPQCVRSSSLPGDHLFRPFLHENPLAASTPSLVAETNFRLTRFPSPILSSSTVGPAAVIAQEAAAATPSSSSSCPPPQIASALTVLPEETQPAESSPLGHRSSPHPVKPLSSSVPLDEKRQGGSSVPISVLEKLKSTMRPVHSTLQGQHHAVGIKALTSQDHAALYHLTHDELIALLLEREAELDKRGAELQKFECKVHDLEEYIDRLLVRIIEETPTMLQVPQGK</sequence>
<feature type="region of interest" description="Disordered" evidence="6">
    <location>
        <begin position="914"/>
        <end position="942"/>
    </location>
</feature>
<dbReference type="InterPro" id="IPR000008">
    <property type="entry name" value="C2_dom"/>
</dbReference>
<feature type="compositionally biased region" description="Low complexity" evidence="6">
    <location>
        <begin position="1347"/>
        <end position="1356"/>
    </location>
</feature>
<feature type="region of interest" description="Disordered" evidence="6">
    <location>
        <begin position="979"/>
        <end position="1060"/>
    </location>
</feature>
<feature type="region of interest" description="Disordered" evidence="6">
    <location>
        <begin position="442"/>
        <end position="522"/>
    </location>
</feature>
<comment type="subcellular location">
    <subcellularLocation>
        <location evidence="1">Recycling endosome</location>
    </subcellularLocation>
</comment>
<keyword evidence="10" id="KW-1185">Reference proteome</keyword>
<comment type="caution">
    <text evidence="9">The sequence shown here is derived from an EMBL/GenBank/DDBJ whole genome shotgun (WGS) entry which is preliminary data.</text>
</comment>
<dbReference type="Gene3D" id="1.20.5.2440">
    <property type="match status" value="1"/>
</dbReference>
<evidence type="ECO:0000256" key="5">
    <source>
        <dbReference type="ARBA" id="ARBA00022927"/>
    </source>
</evidence>
<organism evidence="9 10">
    <name type="scientific">Huso huso</name>
    <name type="common">Beluga</name>
    <name type="synonym">Acipenser huso</name>
    <dbReference type="NCBI Taxonomy" id="61971"/>
    <lineage>
        <taxon>Eukaryota</taxon>
        <taxon>Metazoa</taxon>
        <taxon>Chordata</taxon>
        <taxon>Craniata</taxon>
        <taxon>Vertebrata</taxon>
        <taxon>Euteleostomi</taxon>
        <taxon>Actinopterygii</taxon>
        <taxon>Chondrostei</taxon>
        <taxon>Acipenseriformes</taxon>
        <taxon>Acipenseridae</taxon>
        <taxon>Huso</taxon>
    </lineage>
</organism>
<feature type="region of interest" description="Disordered" evidence="6">
    <location>
        <begin position="1496"/>
        <end position="1588"/>
    </location>
</feature>
<feature type="region of interest" description="Disordered" evidence="6">
    <location>
        <begin position="626"/>
        <end position="656"/>
    </location>
</feature>
<keyword evidence="4" id="KW-0967">Endosome</keyword>
<feature type="compositionally biased region" description="Polar residues" evidence="6">
    <location>
        <begin position="1572"/>
        <end position="1586"/>
    </location>
</feature>
<feature type="compositionally biased region" description="Basic and acidic residues" evidence="6">
    <location>
        <begin position="1556"/>
        <end position="1570"/>
    </location>
</feature>
<dbReference type="PANTHER" id="PTHR15746">
    <property type="entry name" value="RAB11-RELATED"/>
    <property type="match status" value="1"/>
</dbReference>